<accession>A0ABT5Y323</accession>
<sequence>MKPLSSVSKNFDRSFFIYLTRCIIGFLIGYYLMIAFSSEDFFWALLSIILVIPPEGRKLAPKLTKERVISNFIGSLSGLTVFFINIDYVAKVVLGIVVTTIICKLFKLMQVVRPAIVALLIILIEHPGSIISPFERFVTVLIGCLIGLSVTLITSFIIRKTRI</sequence>
<keyword evidence="4 5" id="KW-0472">Membrane</keyword>
<evidence type="ECO:0000256" key="3">
    <source>
        <dbReference type="ARBA" id="ARBA00022989"/>
    </source>
</evidence>
<dbReference type="Proteomes" id="UP001221366">
    <property type="component" value="Unassembled WGS sequence"/>
</dbReference>
<feature type="transmembrane region" description="Helical" evidence="5">
    <location>
        <begin position="116"/>
        <end position="134"/>
    </location>
</feature>
<dbReference type="EMBL" id="JARFVB010000014">
    <property type="protein sequence ID" value="MDF0717711.1"/>
    <property type="molecule type" value="Genomic_DNA"/>
</dbReference>
<evidence type="ECO:0000256" key="1">
    <source>
        <dbReference type="ARBA" id="ARBA00004141"/>
    </source>
</evidence>
<name>A0ABT5Y323_9FLAO</name>
<evidence type="ECO:0000256" key="4">
    <source>
        <dbReference type="ARBA" id="ARBA00023136"/>
    </source>
</evidence>
<evidence type="ECO:0000313" key="8">
    <source>
        <dbReference type="Proteomes" id="UP001221366"/>
    </source>
</evidence>
<organism evidence="7 8">
    <name type="scientific">Flagellimonas yonaguniensis</name>
    <dbReference type="NCBI Taxonomy" id="3031325"/>
    <lineage>
        <taxon>Bacteria</taxon>
        <taxon>Pseudomonadati</taxon>
        <taxon>Bacteroidota</taxon>
        <taxon>Flavobacteriia</taxon>
        <taxon>Flavobacteriales</taxon>
        <taxon>Flavobacteriaceae</taxon>
        <taxon>Flagellimonas</taxon>
    </lineage>
</organism>
<evidence type="ECO:0000313" key="7">
    <source>
        <dbReference type="EMBL" id="MDF0717711.1"/>
    </source>
</evidence>
<comment type="subcellular location">
    <subcellularLocation>
        <location evidence="1">Membrane</location>
        <topology evidence="1">Multi-pass membrane protein</topology>
    </subcellularLocation>
</comment>
<dbReference type="InterPro" id="IPR049453">
    <property type="entry name" value="Memb_transporter_dom"/>
</dbReference>
<feature type="domain" description="Integral membrane bound transporter" evidence="6">
    <location>
        <begin position="30"/>
        <end position="149"/>
    </location>
</feature>
<keyword evidence="8" id="KW-1185">Reference proteome</keyword>
<feature type="transmembrane region" description="Helical" evidence="5">
    <location>
        <begin position="140"/>
        <end position="158"/>
    </location>
</feature>
<protein>
    <submittedName>
        <fullName evidence="7">FUSC family protein</fullName>
    </submittedName>
</protein>
<dbReference type="Pfam" id="PF13515">
    <property type="entry name" value="FUSC_2"/>
    <property type="match status" value="1"/>
</dbReference>
<evidence type="ECO:0000259" key="6">
    <source>
        <dbReference type="Pfam" id="PF13515"/>
    </source>
</evidence>
<evidence type="ECO:0000256" key="2">
    <source>
        <dbReference type="ARBA" id="ARBA00022692"/>
    </source>
</evidence>
<proteinExistence type="predicted"/>
<keyword evidence="3 5" id="KW-1133">Transmembrane helix</keyword>
<comment type="caution">
    <text evidence="7">The sequence shown here is derived from an EMBL/GenBank/DDBJ whole genome shotgun (WGS) entry which is preliminary data.</text>
</comment>
<feature type="transmembrane region" description="Helical" evidence="5">
    <location>
        <begin position="15"/>
        <end position="34"/>
    </location>
</feature>
<gene>
    <name evidence="7" type="ORF">PY092_16225</name>
</gene>
<keyword evidence="2 5" id="KW-0812">Transmembrane</keyword>
<evidence type="ECO:0000256" key="5">
    <source>
        <dbReference type="SAM" id="Phobius"/>
    </source>
</evidence>
<reference evidence="7 8" key="1">
    <citation type="submission" date="2023-03" db="EMBL/GenBank/DDBJ databases">
        <title>Muricauda XX sp. nov. and Muricauda XXX sp. nov., two novel species isolated from Okinawa Trough.</title>
        <authorList>
            <person name="Cao W."/>
            <person name="Deng X."/>
        </authorList>
    </citation>
    <scope>NUCLEOTIDE SEQUENCE [LARGE SCALE GENOMIC DNA]</scope>
    <source>
        <strain evidence="7 8">334s03</strain>
    </source>
</reference>